<evidence type="ECO:0000313" key="1">
    <source>
        <dbReference type="EMBL" id="MDF2257851.1"/>
    </source>
</evidence>
<reference evidence="1 2" key="1">
    <citation type="submission" date="2023-03" db="EMBL/GenBank/DDBJ databases">
        <title>Draft genome sequence of type strain Streptomyces ferralitis JCM 14344.</title>
        <authorList>
            <person name="Klaysubun C."/>
            <person name="Duangmal K."/>
        </authorList>
    </citation>
    <scope>NUCLEOTIDE SEQUENCE [LARGE SCALE GENOMIC DNA]</scope>
    <source>
        <strain evidence="1 2">JCM 14344</strain>
    </source>
</reference>
<accession>A0ABT5Z2Q2</accession>
<proteinExistence type="predicted"/>
<gene>
    <name evidence="1" type="ORF">P2L57_19670</name>
</gene>
<protein>
    <submittedName>
        <fullName evidence="1">Uncharacterized protein</fullName>
    </submittedName>
</protein>
<dbReference type="Proteomes" id="UP001220022">
    <property type="component" value="Unassembled WGS sequence"/>
</dbReference>
<comment type="caution">
    <text evidence="1">The sequence shown here is derived from an EMBL/GenBank/DDBJ whole genome shotgun (WGS) entry which is preliminary data.</text>
</comment>
<organism evidence="1 2">
    <name type="scientific">Streptantibioticus ferralitis</name>
    <dbReference type="NCBI Taxonomy" id="236510"/>
    <lineage>
        <taxon>Bacteria</taxon>
        <taxon>Bacillati</taxon>
        <taxon>Actinomycetota</taxon>
        <taxon>Actinomycetes</taxon>
        <taxon>Kitasatosporales</taxon>
        <taxon>Streptomycetaceae</taxon>
        <taxon>Streptantibioticus</taxon>
    </lineage>
</organism>
<evidence type="ECO:0000313" key="2">
    <source>
        <dbReference type="Proteomes" id="UP001220022"/>
    </source>
</evidence>
<sequence length="86" mass="9342">MSDAWSWAYDPDAEHVVGGLPEEVVAEVERMAQQLADLGRDALDVGRGPRPGSLRLLEFFGGFGLLAFLPLERSEVIVITSVTWAG</sequence>
<name>A0ABT5Z2Q2_9ACTN</name>
<dbReference type="RefSeq" id="WP_275816284.1">
    <property type="nucleotide sequence ID" value="NZ_BAAANM010000002.1"/>
</dbReference>
<dbReference type="EMBL" id="JARHTQ010000012">
    <property type="protein sequence ID" value="MDF2257851.1"/>
    <property type="molecule type" value="Genomic_DNA"/>
</dbReference>
<keyword evidence="2" id="KW-1185">Reference proteome</keyword>